<proteinExistence type="predicted"/>
<name>A0AA88PJ97_9TELE</name>
<gene>
    <name evidence="1" type="ORF">Q8A67_020286</name>
</gene>
<sequence length="76" mass="8509">MLQRAILSTSLSESTQSVSCDVCPAVIQKKAYEEKYSHRFWSFLEQLNGDMLKQLRPGKADAMKNTPTAPINCSSQ</sequence>
<reference evidence="1" key="1">
    <citation type="submission" date="2023-08" db="EMBL/GenBank/DDBJ databases">
        <title>Chromosome-level Genome Assembly of mud carp (Cirrhinus molitorella).</title>
        <authorList>
            <person name="Liu H."/>
        </authorList>
    </citation>
    <scope>NUCLEOTIDE SEQUENCE</scope>
    <source>
        <strain evidence="1">Prfri</strain>
        <tissue evidence="1">Muscle</tissue>
    </source>
</reference>
<dbReference type="EMBL" id="JAUYZG010000020">
    <property type="protein sequence ID" value="KAK2876190.1"/>
    <property type="molecule type" value="Genomic_DNA"/>
</dbReference>
<accession>A0AA88PJ97</accession>
<organism evidence="1 2">
    <name type="scientific">Cirrhinus molitorella</name>
    <name type="common">mud carp</name>
    <dbReference type="NCBI Taxonomy" id="172907"/>
    <lineage>
        <taxon>Eukaryota</taxon>
        <taxon>Metazoa</taxon>
        <taxon>Chordata</taxon>
        <taxon>Craniata</taxon>
        <taxon>Vertebrata</taxon>
        <taxon>Euteleostomi</taxon>
        <taxon>Actinopterygii</taxon>
        <taxon>Neopterygii</taxon>
        <taxon>Teleostei</taxon>
        <taxon>Ostariophysi</taxon>
        <taxon>Cypriniformes</taxon>
        <taxon>Cyprinidae</taxon>
        <taxon>Labeoninae</taxon>
        <taxon>Labeonini</taxon>
        <taxon>Cirrhinus</taxon>
    </lineage>
</organism>
<comment type="caution">
    <text evidence="1">The sequence shown here is derived from an EMBL/GenBank/DDBJ whole genome shotgun (WGS) entry which is preliminary data.</text>
</comment>
<dbReference type="Proteomes" id="UP001187343">
    <property type="component" value="Unassembled WGS sequence"/>
</dbReference>
<protein>
    <submittedName>
        <fullName evidence="1">Uncharacterized protein</fullName>
    </submittedName>
</protein>
<dbReference type="AlphaFoldDB" id="A0AA88PJ97"/>
<keyword evidence="2" id="KW-1185">Reference proteome</keyword>
<evidence type="ECO:0000313" key="1">
    <source>
        <dbReference type="EMBL" id="KAK2876190.1"/>
    </source>
</evidence>
<evidence type="ECO:0000313" key="2">
    <source>
        <dbReference type="Proteomes" id="UP001187343"/>
    </source>
</evidence>